<organism evidence="1">
    <name type="scientific">uncultured Caudovirales phage</name>
    <dbReference type="NCBI Taxonomy" id="2100421"/>
    <lineage>
        <taxon>Viruses</taxon>
        <taxon>Duplodnaviria</taxon>
        <taxon>Heunggongvirae</taxon>
        <taxon>Uroviricota</taxon>
        <taxon>Caudoviricetes</taxon>
        <taxon>Peduoviridae</taxon>
        <taxon>Maltschvirus</taxon>
        <taxon>Maltschvirus maltsch</taxon>
    </lineage>
</organism>
<protein>
    <submittedName>
        <fullName evidence="1">Uncharacterized protein</fullName>
    </submittedName>
</protein>
<name>A0A6J5KKK0_9CAUD</name>
<reference evidence="1" key="1">
    <citation type="submission" date="2020-04" db="EMBL/GenBank/DDBJ databases">
        <authorList>
            <person name="Chiriac C."/>
            <person name="Salcher M."/>
            <person name="Ghai R."/>
            <person name="Kavagutti S V."/>
        </authorList>
    </citation>
    <scope>NUCLEOTIDE SEQUENCE</scope>
</reference>
<evidence type="ECO:0000313" key="1">
    <source>
        <dbReference type="EMBL" id="CAB4121813.1"/>
    </source>
</evidence>
<accession>A0A6J5KKK0</accession>
<proteinExistence type="predicted"/>
<dbReference type="EMBL" id="LR796153">
    <property type="protein sequence ID" value="CAB4121813.1"/>
    <property type="molecule type" value="Genomic_DNA"/>
</dbReference>
<gene>
    <name evidence="1" type="ORF">UFOVP25_29</name>
</gene>
<sequence>MRSSCLVSVASHGRENYNKAQLALIESSLGNWEGDYLMRSVDGYCKNYYGVNIELGSWPVTEKHGTSWQHADMPYQFKPFAIQEAREKGYTRILWCDSTIRVMLPVEPLWAQVKEHGILAWNNEGHSLENWISDFAIDKLGGPNVIGWKQIMACCIMFDFTNKKCVEVFDKWIEGAKNGSFYHDFSSNTNYKGSRHDQAYLSALMRLHNIPIQDYGALAYPHHTPIKPTFLNHGV</sequence>